<evidence type="ECO:0000256" key="3">
    <source>
        <dbReference type="ARBA" id="ARBA00023054"/>
    </source>
</evidence>
<dbReference type="PANTHER" id="PTHR13258:SF0">
    <property type="entry name" value="SYNDETIN"/>
    <property type="match status" value="1"/>
</dbReference>
<keyword evidence="7" id="KW-1185">Reference proteome</keyword>
<dbReference type="InterPro" id="IPR041426">
    <property type="entry name" value="Mos1_HTH"/>
</dbReference>
<protein>
    <recommendedName>
        <fullName evidence="8">Mos1 transposase HTH domain-containing protein</fullName>
    </recommendedName>
</protein>
<evidence type="ECO:0000313" key="6">
    <source>
        <dbReference type="EMBL" id="KAJ4430695.1"/>
    </source>
</evidence>
<comment type="caution">
    <text evidence="6">The sequence shown here is derived from an EMBL/GenBank/DDBJ whole genome shotgun (WGS) entry which is preliminary data.</text>
</comment>
<dbReference type="InterPro" id="IPR040047">
    <property type="entry name" value="VPS50"/>
</dbReference>
<evidence type="ECO:0000256" key="2">
    <source>
        <dbReference type="ARBA" id="ARBA00022927"/>
    </source>
</evidence>
<feature type="domain" description="Vacuolar protein sorting-associated protein 54 N-terminal" evidence="4">
    <location>
        <begin position="54"/>
        <end position="162"/>
    </location>
</feature>
<dbReference type="Pfam" id="PF17906">
    <property type="entry name" value="HTH_48"/>
    <property type="match status" value="1"/>
</dbReference>
<dbReference type="Pfam" id="PF10475">
    <property type="entry name" value="Vps54_N"/>
    <property type="match status" value="1"/>
</dbReference>
<accession>A0ABQ8SAE0</accession>
<dbReference type="EMBL" id="JAJSOF020000031">
    <property type="protein sequence ID" value="KAJ4430695.1"/>
    <property type="molecule type" value="Genomic_DNA"/>
</dbReference>
<keyword evidence="1" id="KW-0813">Transport</keyword>
<organism evidence="6 7">
    <name type="scientific">Periplaneta americana</name>
    <name type="common">American cockroach</name>
    <name type="synonym">Blatta americana</name>
    <dbReference type="NCBI Taxonomy" id="6978"/>
    <lineage>
        <taxon>Eukaryota</taxon>
        <taxon>Metazoa</taxon>
        <taxon>Ecdysozoa</taxon>
        <taxon>Arthropoda</taxon>
        <taxon>Hexapoda</taxon>
        <taxon>Insecta</taxon>
        <taxon>Pterygota</taxon>
        <taxon>Neoptera</taxon>
        <taxon>Polyneoptera</taxon>
        <taxon>Dictyoptera</taxon>
        <taxon>Blattodea</taxon>
        <taxon>Blattoidea</taxon>
        <taxon>Blattidae</taxon>
        <taxon>Blattinae</taxon>
        <taxon>Periplaneta</taxon>
    </lineage>
</organism>
<sequence>MERVAVGLVGSEQDDNVEKREKTGVLGGWGNGSGLKFHDVGGGEESERDGTRFEVCSHFDADHYSKVQAAYRLLGKTQMAMDQLHMHFSSAIHNTAFNVVHGYVELCSGAAQDGQAGGNTFHKKQYKHLCTCVTAESFIPCLIDLCKALWGIMHSYHQVISWHQRNDSEKLSTDGVSEPVDFEASFNKQYVRQKLGNGLSRIWHDVQARISTFLLGSDLAWYKFDEFLQVLSVVHSSYCTALEQNGCTDIFSANCEIRAVIRFLHAQKQSPAEIHRQLCNVYGPDIMSNSMVRRWCRQFTEGQTNVHDEDRSGRLSLVTSELESVRQVVLQKQHFTFSEFCGEFLQMTCSLLHEIVSWWLGFWKVCARWVPNQLKGDEFLDNVVTRDETWASHTTP</sequence>
<keyword evidence="3" id="KW-0175">Coiled coil</keyword>
<evidence type="ECO:0000256" key="1">
    <source>
        <dbReference type="ARBA" id="ARBA00022448"/>
    </source>
</evidence>
<dbReference type="Proteomes" id="UP001148838">
    <property type="component" value="Unassembled WGS sequence"/>
</dbReference>
<proteinExistence type="predicted"/>
<keyword evidence="2" id="KW-0653">Protein transport</keyword>
<evidence type="ECO:0000259" key="4">
    <source>
        <dbReference type="Pfam" id="PF10475"/>
    </source>
</evidence>
<dbReference type="PANTHER" id="PTHR13258">
    <property type="entry name" value="SYNDETIN"/>
    <property type="match status" value="1"/>
</dbReference>
<dbReference type="Gene3D" id="1.10.10.1450">
    <property type="match status" value="1"/>
</dbReference>
<dbReference type="InterPro" id="IPR019515">
    <property type="entry name" value="VPS54_N"/>
</dbReference>
<evidence type="ECO:0008006" key="8">
    <source>
        <dbReference type="Google" id="ProtNLM"/>
    </source>
</evidence>
<evidence type="ECO:0000313" key="7">
    <source>
        <dbReference type="Proteomes" id="UP001148838"/>
    </source>
</evidence>
<evidence type="ECO:0000259" key="5">
    <source>
        <dbReference type="Pfam" id="PF17906"/>
    </source>
</evidence>
<name>A0ABQ8SAE0_PERAM</name>
<gene>
    <name evidence="6" type="ORF">ANN_19286</name>
</gene>
<feature type="domain" description="Mos1 transposase HTH" evidence="5">
    <location>
        <begin position="257"/>
        <end position="302"/>
    </location>
</feature>
<reference evidence="6 7" key="1">
    <citation type="journal article" date="2022" name="Allergy">
        <title>Genome assembly and annotation of Periplaneta americana reveal a comprehensive cockroach allergen profile.</title>
        <authorList>
            <person name="Wang L."/>
            <person name="Xiong Q."/>
            <person name="Saelim N."/>
            <person name="Wang L."/>
            <person name="Nong W."/>
            <person name="Wan A.T."/>
            <person name="Shi M."/>
            <person name="Liu X."/>
            <person name="Cao Q."/>
            <person name="Hui J.H.L."/>
            <person name="Sookrung N."/>
            <person name="Leung T.F."/>
            <person name="Tungtrongchitr A."/>
            <person name="Tsui S.K.W."/>
        </authorList>
    </citation>
    <scope>NUCLEOTIDE SEQUENCE [LARGE SCALE GENOMIC DNA]</scope>
    <source>
        <strain evidence="6">PWHHKU_190912</strain>
    </source>
</reference>